<dbReference type="Proteomes" id="UP000257109">
    <property type="component" value="Unassembled WGS sequence"/>
</dbReference>
<evidence type="ECO:0000256" key="1">
    <source>
        <dbReference type="SAM" id="SignalP"/>
    </source>
</evidence>
<dbReference type="SUPFAM" id="SSF56300">
    <property type="entry name" value="Metallo-dependent phosphatases"/>
    <property type="match status" value="1"/>
</dbReference>
<organism evidence="2 3">
    <name type="scientific">Mucuna pruriens</name>
    <name type="common">Velvet bean</name>
    <name type="synonym">Dolichos pruriens</name>
    <dbReference type="NCBI Taxonomy" id="157652"/>
    <lineage>
        <taxon>Eukaryota</taxon>
        <taxon>Viridiplantae</taxon>
        <taxon>Streptophyta</taxon>
        <taxon>Embryophyta</taxon>
        <taxon>Tracheophyta</taxon>
        <taxon>Spermatophyta</taxon>
        <taxon>Magnoliopsida</taxon>
        <taxon>eudicotyledons</taxon>
        <taxon>Gunneridae</taxon>
        <taxon>Pentapetalae</taxon>
        <taxon>rosids</taxon>
        <taxon>fabids</taxon>
        <taxon>Fabales</taxon>
        <taxon>Fabaceae</taxon>
        <taxon>Papilionoideae</taxon>
        <taxon>50 kb inversion clade</taxon>
        <taxon>NPAAA clade</taxon>
        <taxon>indigoferoid/millettioid clade</taxon>
        <taxon>Phaseoleae</taxon>
        <taxon>Mucuna</taxon>
    </lineage>
</organism>
<dbReference type="GO" id="GO:0016788">
    <property type="term" value="F:hydrolase activity, acting on ester bonds"/>
    <property type="evidence" value="ECO:0007669"/>
    <property type="project" value="TreeGrafter"/>
</dbReference>
<dbReference type="OrthoDB" id="783096at2759"/>
<accession>A0A371G0E2</accession>
<dbReference type="EMBL" id="QJKJ01007185">
    <property type="protein sequence ID" value="RDX83991.1"/>
    <property type="molecule type" value="Genomic_DNA"/>
</dbReference>
<evidence type="ECO:0000313" key="2">
    <source>
        <dbReference type="EMBL" id="RDX83991.1"/>
    </source>
</evidence>
<feature type="signal peptide" evidence="1">
    <location>
        <begin position="1"/>
        <end position="25"/>
    </location>
</feature>
<evidence type="ECO:0000313" key="3">
    <source>
        <dbReference type="Proteomes" id="UP000257109"/>
    </source>
</evidence>
<dbReference type="InterPro" id="IPR029052">
    <property type="entry name" value="Metallo-depent_PP-like"/>
</dbReference>
<feature type="chain" id="PRO_5017018877" evidence="1">
    <location>
        <begin position="26"/>
        <end position="128"/>
    </location>
</feature>
<dbReference type="GO" id="GO:0005737">
    <property type="term" value="C:cytoplasm"/>
    <property type="evidence" value="ECO:0007669"/>
    <property type="project" value="TreeGrafter"/>
</dbReference>
<reference evidence="2" key="1">
    <citation type="submission" date="2018-05" db="EMBL/GenBank/DDBJ databases">
        <title>Draft genome of Mucuna pruriens seed.</title>
        <authorList>
            <person name="Nnadi N.E."/>
            <person name="Vos R."/>
            <person name="Hasami M.H."/>
            <person name="Devisetty U.K."/>
            <person name="Aguiy J.C."/>
        </authorList>
    </citation>
    <scope>NUCLEOTIDE SEQUENCE [LARGE SCALE GENOMIC DNA]</scope>
    <source>
        <strain evidence="2">JCA_2017</strain>
    </source>
</reference>
<gene>
    <name evidence="2" type="primary">PAP28</name>
    <name evidence="2" type="ORF">CR513_35025</name>
</gene>
<dbReference type="PANTHER" id="PTHR32440:SF2">
    <property type="entry name" value="INACTIVE PURPLE ACID PHOSPHATASE 28-RELATED"/>
    <property type="match status" value="1"/>
</dbReference>
<protein>
    <submittedName>
        <fullName evidence="2">Inactive purple acid phosphatase 28</fullName>
    </submittedName>
</protein>
<name>A0A371G0E2_MUCPR</name>
<dbReference type="STRING" id="157652.A0A371G0E2"/>
<keyword evidence="1" id="KW-0732">Signal</keyword>
<dbReference type="PANTHER" id="PTHR32440">
    <property type="entry name" value="PHOSPHATASE DCR2-RELATED-RELATED"/>
    <property type="match status" value="1"/>
</dbReference>
<proteinExistence type="predicted"/>
<keyword evidence="3" id="KW-1185">Reference proteome</keyword>
<comment type="caution">
    <text evidence="2">The sequence shown here is derived from an EMBL/GenBank/DDBJ whole genome shotgun (WGS) entry which is preliminary data.</text>
</comment>
<dbReference type="AlphaFoldDB" id="A0A371G0E2"/>
<sequence length="128" mass="14646">MEAQNWKHSFLYLTFLLAILHLTHNHLSRKLFLGNETVRIKKNPDLPLRFRSDGTFKILQVADMHYGIGSVTRCRDVLASEFDFCSDLNTTRFLKRIIQAENPDFVAFTGAMSNWSIAAEVAAITAER</sequence>
<feature type="non-terminal residue" evidence="2">
    <location>
        <position position="1"/>
    </location>
</feature>